<sequence>MSFNTDPKRAARRHPAAITGIIVALAVAVIALVWWMGADPVKESDVGRIESPAAPETKAGGIAEPVPTTTTPAPDSSYSQ</sequence>
<dbReference type="AlphaFoldDB" id="A0A844H0B4"/>
<evidence type="ECO:0000256" key="2">
    <source>
        <dbReference type="SAM" id="Phobius"/>
    </source>
</evidence>
<dbReference type="EMBL" id="WMIF01000007">
    <property type="protein sequence ID" value="MTH34326.1"/>
    <property type="molecule type" value="Genomic_DNA"/>
</dbReference>
<gene>
    <name evidence="3" type="ORF">GL279_06895</name>
</gene>
<accession>A0A844H0B4</accession>
<feature type="compositionally biased region" description="Low complexity" evidence="1">
    <location>
        <begin position="65"/>
        <end position="74"/>
    </location>
</feature>
<dbReference type="RefSeq" id="WP_155063889.1">
    <property type="nucleotide sequence ID" value="NZ_WMIF01000007.1"/>
</dbReference>
<comment type="caution">
    <text evidence="3">The sequence shown here is derived from an EMBL/GenBank/DDBJ whole genome shotgun (WGS) entry which is preliminary data.</text>
</comment>
<dbReference type="Proteomes" id="UP000442533">
    <property type="component" value="Unassembled WGS sequence"/>
</dbReference>
<keyword evidence="2" id="KW-0472">Membrane</keyword>
<name>A0A844H0B4_9RHOB</name>
<organism evidence="3 4">
    <name type="scientific">Paracoccus limosus</name>
    <dbReference type="NCBI Taxonomy" id="913252"/>
    <lineage>
        <taxon>Bacteria</taxon>
        <taxon>Pseudomonadati</taxon>
        <taxon>Pseudomonadota</taxon>
        <taxon>Alphaproteobacteria</taxon>
        <taxon>Rhodobacterales</taxon>
        <taxon>Paracoccaceae</taxon>
        <taxon>Paracoccus</taxon>
    </lineage>
</organism>
<evidence type="ECO:0000313" key="4">
    <source>
        <dbReference type="Proteomes" id="UP000442533"/>
    </source>
</evidence>
<feature type="transmembrane region" description="Helical" evidence="2">
    <location>
        <begin position="16"/>
        <end position="36"/>
    </location>
</feature>
<evidence type="ECO:0000313" key="3">
    <source>
        <dbReference type="EMBL" id="MTH34326.1"/>
    </source>
</evidence>
<dbReference type="OrthoDB" id="7779221at2"/>
<proteinExistence type="predicted"/>
<keyword evidence="2" id="KW-0812">Transmembrane</keyword>
<feature type="region of interest" description="Disordered" evidence="1">
    <location>
        <begin position="44"/>
        <end position="80"/>
    </location>
</feature>
<keyword evidence="4" id="KW-1185">Reference proteome</keyword>
<evidence type="ECO:0000256" key="1">
    <source>
        <dbReference type="SAM" id="MobiDB-lite"/>
    </source>
</evidence>
<keyword evidence="2" id="KW-1133">Transmembrane helix</keyword>
<protein>
    <submittedName>
        <fullName evidence="3">Uncharacterized protein</fullName>
    </submittedName>
</protein>
<reference evidence="3 4" key="1">
    <citation type="submission" date="2019-11" db="EMBL/GenBank/DDBJ databases">
        <authorList>
            <person name="Dong K."/>
        </authorList>
    </citation>
    <scope>NUCLEOTIDE SEQUENCE [LARGE SCALE GENOMIC DNA]</scope>
    <source>
        <strain evidence="3 4">JCM 17370</strain>
    </source>
</reference>